<keyword evidence="8 11" id="KW-0350">Heme biosynthesis</keyword>
<proteinExistence type="inferred from homology"/>
<evidence type="ECO:0000256" key="6">
    <source>
        <dbReference type="ARBA" id="ARBA00022827"/>
    </source>
</evidence>
<dbReference type="UniPathway" id="UPA00251">
    <property type="reaction ID" value="UER00324"/>
</dbReference>
<evidence type="ECO:0000313" key="13">
    <source>
        <dbReference type="EMBL" id="SLM36011.1"/>
    </source>
</evidence>
<dbReference type="PANTHER" id="PTHR42923:SF3">
    <property type="entry name" value="PROTOPORPHYRINOGEN OXIDASE"/>
    <property type="match status" value="1"/>
</dbReference>
<keyword evidence="14" id="KW-1185">Reference proteome</keyword>
<evidence type="ECO:0000256" key="11">
    <source>
        <dbReference type="RuleBase" id="RU367069"/>
    </source>
</evidence>
<dbReference type="Proteomes" id="UP000192927">
    <property type="component" value="Unassembled WGS sequence"/>
</dbReference>
<dbReference type="Gene3D" id="3.50.50.60">
    <property type="entry name" value="FAD/NAD(P)-binding domain"/>
    <property type="match status" value="1"/>
</dbReference>
<evidence type="ECO:0000256" key="3">
    <source>
        <dbReference type="ARBA" id="ARBA00010551"/>
    </source>
</evidence>
<dbReference type="GO" id="GO:0004729">
    <property type="term" value="F:oxygen-dependent protoporphyrinogen oxidase activity"/>
    <property type="evidence" value="ECO:0007669"/>
    <property type="project" value="UniProtKB-UniRule"/>
</dbReference>
<evidence type="ECO:0000256" key="2">
    <source>
        <dbReference type="ARBA" id="ARBA00005073"/>
    </source>
</evidence>
<dbReference type="InterPro" id="IPR050464">
    <property type="entry name" value="Zeta_carotene_desat/Oxidored"/>
</dbReference>
<dbReference type="NCBIfam" id="TIGR00562">
    <property type="entry name" value="proto_IX_ox"/>
    <property type="match status" value="1"/>
</dbReference>
<keyword evidence="9 11" id="KW-0627">Porphyrin biosynthesis</keyword>
<comment type="pathway">
    <text evidence="2 11">Porphyrin-containing compound metabolism; protoporphyrin-IX biosynthesis; protoporphyrin-IX from protoporphyrinogen-IX: step 1/1.</text>
</comment>
<accession>A0A1W5CYW3</accession>
<evidence type="ECO:0000256" key="9">
    <source>
        <dbReference type="ARBA" id="ARBA00023244"/>
    </source>
</evidence>
<comment type="similarity">
    <text evidence="3 11">Belongs to the protoporphyrinogen/coproporphyrinogen oxidase family. Protoporphyrinogen oxidase subfamily.</text>
</comment>
<evidence type="ECO:0000256" key="10">
    <source>
        <dbReference type="ARBA" id="ARBA00047554"/>
    </source>
</evidence>
<dbReference type="GO" id="GO:0005743">
    <property type="term" value="C:mitochondrial inner membrane"/>
    <property type="evidence" value="ECO:0007669"/>
    <property type="project" value="UniProtKB-SubCell"/>
</dbReference>
<evidence type="ECO:0000313" key="14">
    <source>
        <dbReference type="Proteomes" id="UP000192927"/>
    </source>
</evidence>
<comment type="cofactor">
    <cofactor evidence="11">
        <name>FAD</name>
        <dbReference type="ChEBI" id="CHEBI:57692"/>
    </cofactor>
    <text evidence="11">Binds 1 FAD per subunit.</text>
</comment>
<dbReference type="SUPFAM" id="SSF51905">
    <property type="entry name" value="FAD/NAD(P)-binding domain"/>
    <property type="match status" value="1"/>
</dbReference>
<evidence type="ECO:0000256" key="8">
    <source>
        <dbReference type="ARBA" id="ARBA00023133"/>
    </source>
</evidence>
<comment type="function">
    <text evidence="1 11">Catalyzes the 6-electron oxidation of protoporphyrinogen-IX to form protoporphyrin-IX.</text>
</comment>
<evidence type="ECO:0000259" key="12">
    <source>
        <dbReference type="Pfam" id="PF01593"/>
    </source>
</evidence>
<evidence type="ECO:0000256" key="7">
    <source>
        <dbReference type="ARBA" id="ARBA00023002"/>
    </source>
</evidence>
<dbReference type="PANTHER" id="PTHR42923">
    <property type="entry name" value="PROTOPORPHYRINOGEN OXIDASE"/>
    <property type="match status" value="1"/>
</dbReference>
<protein>
    <recommendedName>
        <fullName evidence="4 11">Protoporphyrinogen oxidase</fullName>
        <ecNumber evidence="4 11">1.3.3.4</ecNumber>
    </recommendedName>
</protein>
<dbReference type="InterPro" id="IPR036188">
    <property type="entry name" value="FAD/NAD-bd_sf"/>
</dbReference>
<comment type="subcellular location">
    <subcellularLocation>
        <location evidence="11">Mitochondrion inner membrane</location>
    </subcellularLocation>
</comment>
<reference evidence="14" key="1">
    <citation type="submission" date="2017-03" db="EMBL/GenBank/DDBJ databases">
        <authorList>
            <person name="Sharma R."/>
            <person name="Thines M."/>
        </authorList>
    </citation>
    <scope>NUCLEOTIDE SEQUENCE [LARGE SCALE GENOMIC DNA]</scope>
</reference>
<dbReference type="InterPro" id="IPR002937">
    <property type="entry name" value="Amino_oxidase"/>
</dbReference>
<sequence>MRVTCPVNTLDVLLKQCYIASRRQRLPARRAYATAATSAQAQNEVEEVAVLGGGITGLASAWYISKELPHARITLYEGRHRLGGWLHSKQVDVGGSKVVFEQGPRTLRPSIPNGMVTLELIHELGLEDQVIMTSKNSVAAQNRFIYYPDHLVRMPGPEIPLLQNLASLFTEEVFGNVSSGLLFENWQIQRSKLVVDESVASFVSRRLGSALADNILSAVLHGIYAGDIYQLSAKTILSKQYFLEYHYGSIMKGALNGLISGTQWVQLRDLQTLRHFQEKPLESEKLKAVAEASVFTFKKGIGELAERLESKLRERSNVRILTKTRITELRQDESGKNTGWNIITNPSDALNRSSKSRKITHVISTLSGKALNAIYRKNGKHQGLWYLDQAPSVTVMVVNLFFSNPALLPVHGFGYLLPRSIPFTQNPERALGVVFDTDATVGQDSIPGTKLTVMLGGHWWDGWNSYPDEEEGASMAKSIIARHLGITEEPQAVHVGLQKECIPQYTVGHDLRMQRAHHLLEQEFNGRLRVAGNSYTGVGLNDCVRAARDVVQGLVTGEQKTGLDDYVQGLAWAQVRPKKT</sequence>
<evidence type="ECO:0000256" key="4">
    <source>
        <dbReference type="ARBA" id="ARBA00012867"/>
    </source>
</evidence>
<comment type="catalytic activity">
    <reaction evidence="10 11">
        <text>protoporphyrinogen IX + 3 O2 = protoporphyrin IX + 3 H2O2</text>
        <dbReference type="Rhea" id="RHEA:25576"/>
        <dbReference type="ChEBI" id="CHEBI:15379"/>
        <dbReference type="ChEBI" id="CHEBI:16240"/>
        <dbReference type="ChEBI" id="CHEBI:57306"/>
        <dbReference type="ChEBI" id="CHEBI:57307"/>
        <dbReference type="EC" id="1.3.3.4"/>
    </reaction>
</comment>
<keyword evidence="6 11" id="KW-0274">FAD</keyword>
<dbReference type="GO" id="GO:0006782">
    <property type="term" value="P:protoporphyrinogen IX biosynthetic process"/>
    <property type="evidence" value="ECO:0007669"/>
    <property type="project" value="UniProtKB-UniRule"/>
</dbReference>
<keyword evidence="5 11" id="KW-0285">Flavoprotein</keyword>
<name>A0A1W5CYW3_9LECA</name>
<dbReference type="EMBL" id="FWEW01000869">
    <property type="protein sequence ID" value="SLM36011.1"/>
    <property type="molecule type" value="Genomic_DNA"/>
</dbReference>
<evidence type="ECO:0000256" key="1">
    <source>
        <dbReference type="ARBA" id="ARBA00002600"/>
    </source>
</evidence>
<dbReference type="Pfam" id="PF01593">
    <property type="entry name" value="Amino_oxidase"/>
    <property type="match status" value="1"/>
</dbReference>
<feature type="domain" description="Amine oxidase" evidence="12">
    <location>
        <begin position="55"/>
        <end position="552"/>
    </location>
</feature>
<organism evidence="13 14">
    <name type="scientific">Lasallia pustulata</name>
    <dbReference type="NCBI Taxonomy" id="136370"/>
    <lineage>
        <taxon>Eukaryota</taxon>
        <taxon>Fungi</taxon>
        <taxon>Dikarya</taxon>
        <taxon>Ascomycota</taxon>
        <taxon>Pezizomycotina</taxon>
        <taxon>Lecanoromycetes</taxon>
        <taxon>OSLEUM clade</taxon>
        <taxon>Umbilicariomycetidae</taxon>
        <taxon>Umbilicariales</taxon>
        <taxon>Umbilicariaceae</taxon>
        <taxon>Lasallia</taxon>
    </lineage>
</organism>
<evidence type="ECO:0000256" key="5">
    <source>
        <dbReference type="ARBA" id="ARBA00022630"/>
    </source>
</evidence>
<dbReference type="EC" id="1.3.3.4" evidence="4 11"/>
<dbReference type="SUPFAM" id="SSF54373">
    <property type="entry name" value="FAD-linked reductases, C-terminal domain"/>
    <property type="match status" value="1"/>
</dbReference>
<keyword evidence="7 11" id="KW-0560">Oxidoreductase</keyword>
<dbReference type="AlphaFoldDB" id="A0A1W5CYW3"/>
<dbReference type="InterPro" id="IPR004572">
    <property type="entry name" value="Protoporphyrinogen_oxidase"/>
</dbReference>